<dbReference type="EMBL" id="WNTK01000037">
    <property type="protein sequence ID" value="KAG9472764.1"/>
    <property type="molecule type" value="Genomic_DNA"/>
</dbReference>
<keyword evidence="2" id="KW-1185">Reference proteome</keyword>
<dbReference type="AlphaFoldDB" id="A0A8J6EP41"/>
<protein>
    <submittedName>
        <fullName evidence="1">Uncharacterized protein</fullName>
    </submittedName>
</protein>
<reference evidence="1" key="1">
    <citation type="thesis" date="2020" institute="ProQuest LLC" country="789 East Eisenhower Parkway, Ann Arbor, MI, USA">
        <title>Comparative Genomics and Chromosome Evolution.</title>
        <authorList>
            <person name="Mudd A.B."/>
        </authorList>
    </citation>
    <scope>NUCLEOTIDE SEQUENCE</scope>
    <source>
        <strain evidence="1">HN-11 Male</strain>
        <tissue evidence="1">Kidney and liver</tissue>
    </source>
</reference>
<evidence type="ECO:0000313" key="1">
    <source>
        <dbReference type="EMBL" id="KAG9472764.1"/>
    </source>
</evidence>
<comment type="caution">
    <text evidence="1">The sequence shown here is derived from an EMBL/GenBank/DDBJ whole genome shotgun (WGS) entry which is preliminary data.</text>
</comment>
<evidence type="ECO:0000313" key="2">
    <source>
        <dbReference type="Proteomes" id="UP000770717"/>
    </source>
</evidence>
<organism evidence="1 2">
    <name type="scientific">Eleutherodactylus coqui</name>
    <name type="common">Puerto Rican coqui</name>
    <dbReference type="NCBI Taxonomy" id="57060"/>
    <lineage>
        <taxon>Eukaryota</taxon>
        <taxon>Metazoa</taxon>
        <taxon>Chordata</taxon>
        <taxon>Craniata</taxon>
        <taxon>Vertebrata</taxon>
        <taxon>Euteleostomi</taxon>
        <taxon>Amphibia</taxon>
        <taxon>Batrachia</taxon>
        <taxon>Anura</taxon>
        <taxon>Neobatrachia</taxon>
        <taxon>Hyloidea</taxon>
        <taxon>Eleutherodactylidae</taxon>
        <taxon>Eleutherodactylinae</taxon>
        <taxon>Eleutherodactylus</taxon>
        <taxon>Eleutherodactylus</taxon>
    </lineage>
</organism>
<name>A0A8J6EP41_ELECQ</name>
<accession>A0A8J6EP41</accession>
<dbReference type="Proteomes" id="UP000770717">
    <property type="component" value="Unassembled WGS sequence"/>
</dbReference>
<proteinExistence type="predicted"/>
<sequence>MAPANRKMRKECPKFASRQLHHFEGTFKYNGKLEACQRFTVQIGEKLIPLTCTSKEIWRLPSQGRTIHRGCTATQHLKIQ</sequence>
<gene>
    <name evidence="1" type="ORF">GDO78_017292</name>
</gene>